<dbReference type="Proteomes" id="UP000515703">
    <property type="component" value="Chromosome"/>
</dbReference>
<organism evidence="3 4">
    <name type="scientific">Anaerocolumna chitinilytica</name>
    <dbReference type="NCBI Taxonomy" id="1727145"/>
    <lineage>
        <taxon>Bacteria</taxon>
        <taxon>Bacillati</taxon>
        <taxon>Bacillota</taxon>
        <taxon>Clostridia</taxon>
        <taxon>Lachnospirales</taxon>
        <taxon>Lachnospiraceae</taxon>
        <taxon>Anaerocolumna</taxon>
    </lineage>
</organism>
<feature type="transmembrane region" description="Helical" evidence="1">
    <location>
        <begin position="43"/>
        <end position="69"/>
    </location>
</feature>
<proteinExistence type="predicted"/>
<dbReference type="GO" id="GO:0006629">
    <property type="term" value="P:lipid metabolic process"/>
    <property type="evidence" value="ECO:0007669"/>
    <property type="project" value="InterPro"/>
</dbReference>
<feature type="transmembrane region" description="Helical" evidence="1">
    <location>
        <begin position="191"/>
        <end position="215"/>
    </location>
</feature>
<dbReference type="InterPro" id="IPR017946">
    <property type="entry name" value="PLC-like_Pdiesterase_TIM-brl"/>
</dbReference>
<dbReference type="SUPFAM" id="SSF51695">
    <property type="entry name" value="PLC-like phosphodiesterases"/>
    <property type="match status" value="1"/>
</dbReference>
<name>A0A7M3SB03_9FIRM</name>
<evidence type="ECO:0000313" key="3">
    <source>
        <dbReference type="EMBL" id="BCK01771.1"/>
    </source>
</evidence>
<dbReference type="Pfam" id="PF03009">
    <property type="entry name" value="GDPD"/>
    <property type="match status" value="1"/>
</dbReference>
<dbReference type="InterPro" id="IPR030395">
    <property type="entry name" value="GP_PDE_dom"/>
</dbReference>
<dbReference type="GO" id="GO:0008081">
    <property type="term" value="F:phosphoric diester hydrolase activity"/>
    <property type="evidence" value="ECO:0007669"/>
    <property type="project" value="InterPro"/>
</dbReference>
<evidence type="ECO:0000256" key="1">
    <source>
        <dbReference type="SAM" id="Phobius"/>
    </source>
</evidence>
<dbReference type="PANTHER" id="PTHR46211:SF8">
    <property type="entry name" value="PHOSPHODIESTERASE"/>
    <property type="match status" value="1"/>
</dbReference>
<gene>
    <name evidence="3" type="ORF">bsdcttw_48110</name>
</gene>
<keyword evidence="1" id="KW-0472">Membrane</keyword>
<dbReference type="InterPro" id="IPR018476">
    <property type="entry name" value="GlyceroP-diester-Pdiesterase_M"/>
</dbReference>
<protein>
    <submittedName>
        <fullName evidence="3">Glycerophosphoryl diester phosphodiesterase</fullName>
    </submittedName>
</protein>
<dbReference type="EMBL" id="AP023368">
    <property type="protein sequence ID" value="BCK01771.1"/>
    <property type="molecule type" value="Genomic_DNA"/>
</dbReference>
<feature type="transmembrane region" description="Helical" evidence="1">
    <location>
        <begin position="241"/>
        <end position="271"/>
    </location>
</feature>
<keyword evidence="1" id="KW-1133">Transmembrane helix</keyword>
<dbReference type="PANTHER" id="PTHR46211">
    <property type="entry name" value="GLYCEROPHOSPHORYL DIESTER PHOSPHODIESTERASE"/>
    <property type="match status" value="1"/>
</dbReference>
<feature type="transmembrane region" description="Helical" evidence="1">
    <location>
        <begin position="152"/>
        <end position="171"/>
    </location>
</feature>
<feature type="transmembrane region" description="Helical" evidence="1">
    <location>
        <begin position="342"/>
        <end position="359"/>
    </location>
</feature>
<accession>A0A7M3SB03</accession>
<dbReference type="PROSITE" id="PS51704">
    <property type="entry name" value="GP_PDE"/>
    <property type="match status" value="1"/>
</dbReference>
<keyword evidence="1" id="KW-0812">Transmembrane</keyword>
<feature type="transmembrane region" description="Helical" evidence="1">
    <location>
        <begin position="291"/>
        <end position="315"/>
    </location>
</feature>
<reference evidence="3 4" key="2">
    <citation type="submission" date="2020-08" db="EMBL/GenBank/DDBJ databases">
        <authorList>
            <person name="Ueki A."/>
            <person name="Tonouchi A."/>
        </authorList>
    </citation>
    <scope>NUCLEOTIDE SEQUENCE [LARGE SCALE GENOMIC DNA]</scope>
    <source>
        <strain evidence="3 4">CTTW</strain>
    </source>
</reference>
<reference evidence="3 4" key="1">
    <citation type="submission" date="2020-08" db="EMBL/GenBank/DDBJ databases">
        <title>Draft genome sequencing of an Anaerocolumna strain isolated from anoxic soil subjected to BSD treatment.</title>
        <authorList>
            <person name="Uek A."/>
            <person name="Tonouchi A."/>
        </authorList>
    </citation>
    <scope>NUCLEOTIDE SEQUENCE [LARGE SCALE GENOMIC DNA]</scope>
    <source>
        <strain evidence="3 4">CTTW</strain>
    </source>
</reference>
<dbReference type="AlphaFoldDB" id="A0A7M3SB03"/>
<feature type="transmembrane region" description="Helical" evidence="1">
    <location>
        <begin position="89"/>
        <end position="121"/>
    </location>
</feature>
<evidence type="ECO:0000313" key="4">
    <source>
        <dbReference type="Proteomes" id="UP000515703"/>
    </source>
</evidence>
<keyword evidence="4" id="KW-1185">Reference proteome</keyword>
<dbReference type="Gene3D" id="3.20.20.190">
    <property type="entry name" value="Phosphatidylinositol (PI) phosphodiesterase"/>
    <property type="match status" value="1"/>
</dbReference>
<evidence type="ECO:0000259" key="2">
    <source>
        <dbReference type="PROSITE" id="PS51704"/>
    </source>
</evidence>
<sequence>MICIDFYDKETNMDKNQQTPKTNLLKKILHIYSKTLKIILRNILYLIAGQVILMGIAYFLLFPFINMIIDDTLRLTGYSYITAGNLFRFLVHPITILMLLLLFIVIGIFLTLDILFLITFFSLTEREQKLKVVMLAKLTIYRLFYCIKKGRMTALFTSWVLTVISSVPFLMFAVWRFRNFKYYMEETPSRYLFFGVFVLAIGMLLFLYFIGPYYYHSLLTERNGLLTVSRKDIRPHERRNLLISIGGWNTLLAAFLFLIYMFTMAMTAVLVSGFSDRLEATSTFIEVYDRMSVYLALVIFVFGITSNMALISYTFHRHRKLKINGHEEAEDFFKPAYSYKKIIYFLIITLFTINVYYFYQVVHNGSAFDYMNLQDVKVTSHRGYSHSVPENTLMAVTKAIAEKADYVEVDIRVTKDGELVLLHDPSLKRTTGYNKFIWEVPYEKVSQLDAGSWFGEEFAGTKIPTLKELFELAKGQVKINMDLKYRNDSEDLAKKVVALMKEYDMEKQCVITSTSIHCLKQVKEEDSDIRTGLITYGIYGGIIKNKAIDFFSMKASLVIKNTVNEAHKNGREVHVWTVNTKSEIERLKRIGVDNIITDNPAYVVKVLKNNESDKFLTTLLKIIKD</sequence>
<dbReference type="KEGG" id="acht:bsdcttw_48110"/>
<feature type="domain" description="GP-PDE" evidence="2">
    <location>
        <begin position="376"/>
        <end position="607"/>
    </location>
</feature>
<dbReference type="Pfam" id="PF10110">
    <property type="entry name" value="GPDPase_memb"/>
    <property type="match status" value="1"/>
</dbReference>